<dbReference type="GO" id="GO:0006307">
    <property type="term" value="P:DNA alkylation repair"/>
    <property type="evidence" value="ECO:0007669"/>
    <property type="project" value="InterPro"/>
</dbReference>
<feature type="compositionally biased region" description="Low complexity" evidence="1">
    <location>
        <begin position="88"/>
        <end position="103"/>
    </location>
</feature>
<dbReference type="PANTHER" id="PTHR13360">
    <property type="entry name" value="ACTIVATING SIGNAL COINTEGRATOR 1 COMPLEX SUBUNIT 1"/>
    <property type="match status" value="1"/>
</dbReference>
<dbReference type="OrthoDB" id="277832at2759"/>
<evidence type="ECO:0000256" key="1">
    <source>
        <dbReference type="SAM" id="MobiDB-lite"/>
    </source>
</evidence>
<dbReference type="PANTHER" id="PTHR13360:SF1">
    <property type="entry name" value="ACTIVATING SIGNAL COINTEGRATOR 1 COMPLEX SUBUNIT 1"/>
    <property type="match status" value="1"/>
</dbReference>
<dbReference type="AlphaFoldDB" id="A0A9N9YBS8"/>
<accession>A0A9N9YBS8</accession>
<dbReference type="EMBL" id="CABFNQ020000506">
    <property type="protein sequence ID" value="CAH0017450.1"/>
    <property type="molecule type" value="Genomic_DNA"/>
</dbReference>
<dbReference type="GO" id="GO:0006355">
    <property type="term" value="P:regulation of DNA-templated transcription"/>
    <property type="evidence" value="ECO:0007669"/>
    <property type="project" value="TreeGrafter"/>
</dbReference>
<evidence type="ECO:0000313" key="4">
    <source>
        <dbReference type="Proteomes" id="UP000696573"/>
    </source>
</evidence>
<dbReference type="Gene3D" id="3.90.1140.10">
    <property type="entry name" value="Cyclic phosphodiesterase"/>
    <property type="match status" value="1"/>
</dbReference>
<dbReference type="InterPro" id="IPR009210">
    <property type="entry name" value="ASCC1"/>
</dbReference>
<dbReference type="InterPro" id="IPR009097">
    <property type="entry name" value="Cyclic_Pdiesterase"/>
</dbReference>
<feature type="region of interest" description="Disordered" evidence="1">
    <location>
        <begin position="88"/>
        <end position="111"/>
    </location>
</feature>
<sequence length="238" mass="25943">MPPRPAPTHFVCIPLSGPQLARTLSSFRADVTDPNSFNVHPQAVRPLGTMHLTLGVMTLKGDEALGRAADLLRGLRLREILDHARAAAASSSVNSNNTARTTTGQEAESGPGLTVTLQGLGAMQSPSRTSVVYAPPLDPGGLLRRFCELVRGRFQEAEVMAQEERPLLLHATVVNTIYIGDRRLKRVAMDARDLMAKYDGHTWVEDMPVERVTLCKMGAKKVEGELGEAYEVEAEVEF</sequence>
<keyword evidence="4" id="KW-1185">Reference proteome</keyword>
<reference evidence="3" key="1">
    <citation type="submission" date="2021-10" db="EMBL/GenBank/DDBJ databases">
        <authorList>
            <person name="Piombo E."/>
        </authorList>
    </citation>
    <scope>NUCLEOTIDE SEQUENCE</scope>
</reference>
<protein>
    <recommendedName>
        <fullName evidence="2">A-kinase anchor protein 7-like phosphoesterase domain-containing protein</fullName>
    </recommendedName>
</protein>
<evidence type="ECO:0000259" key="2">
    <source>
        <dbReference type="Pfam" id="PF10469"/>
    </source>
</evidence>
<comment type="caution">
    <text evidence="3">The sequence shown here is derived from an EMBL/GenBank/DDBJ whole genome shotgun (WGS) entry which is preliminary data.</text>
</comment>
<dbReference type="InterPro" id="IPR019510">
    <property type="entry name" value="AKAP7-like_phosphoesterase"/>
</dbReference>
<dbReference type="Proteomes" id="UP000696573">
    <property type="component" value="Unassembled WGS sequence"/>
</dbReference>
<gene>
    <name evidence="3" type="ORF">CRHIZ90672A_00007147</name>
</gene>
<proteinExistence type="predicted"/>
<dbReference type="Pfam" id="PF10469">
    <property type="entry name" value="AKAP7_NLS"/>
    <property type="match status" value="1"/>
</dbReference>
<organism evidence="3 4">
    <name type="scientific">Clonostachys rhizophaga</name>
    <dbReference type="NCBI Taxonomy" id="160324"/>
    <lineage>
        <taxon>Eukaryota</taxon>
        <taxon>Fungi</taxon>
        <taxon>Dikarya</taxon>
        <taxon>Ascomycota</taxon>
        <taxon>Pezizomycotina</taxon>
        <taxon>Sordariomycetes</taxon>
        <taxon>Hypocreomycetidae</taxon>
        <taxon>Hypocreales</taxon>
        <taxon>Bionectriaceae</taxon>
        <taxon>Clonostachys</taxon>
    </lineage>
</organism>
<dbReference type="SUPFAM" id="SSF55144">
    <property type="entry name" value="LigT-like"/>
    <property type="match status" value="1"/>
</dbReference>
<name>A0A9N9YBS8_9HYPO</name>
<evidence type="ECO:0000313" key="3">
    <source>
        <dbReference type="EMBL" id="CAH0017450.1"/>
    </source>
</evidence>
<dbReference type="GO" id="GO:0005634">
    <property type="term" value="C:nucleus"/>
    <property type="evidence" value="ECO:0007669"/>
    <property type="project" value="TreeGrafter"/>
</dbReference>
<feature type="domain" description="A-kinase anchor protein 7-like phosphoesterase" evidence="2">
    <location>
        <begin position="7"/>
        <end position="238"/>
    </location>
</feature>